<feature type="disulfide bond" description="Redox-active" evidence="17">
    <location>
        <begin position="42"/>
        <end position="47"/>
    </location>
</feature>
<evidence type="ECO:0000256" key="15">
    <source>
        <dbReference type="PIRSR" id="PIRSR000350-2"/>
    </source>
</evidence>
<dbReference type="NCBIfam" id="TIGR01421">
    <property type="entry name" value="gluta_reduc_1"/>
    <property type="match status" value="1"/>
</dbReference>
<evidence type="ECO:0000256" key="2">
    <source>
        <dbReference type="ARBA" id="ARBA00007532"/>
    </source>
</evidence>
<dbReference type="PANTHER" id="PTHR42737">
    <property type="entry name" value="GLUTATHIONE REDUCTASE"/>
    <property type="match status" value="1"/>
</dbReference>
<evidence type="ECO:0000256" key="8">
    <source>
        <dbReference type="ARBA" id="ARBA00022827"/>
    </source>
</evidence>
<evidence type="ECO:0000313" key="21">
    <source>
        <dbReference type="EMBL" id="TCN87087.1"/>
    </source>
</evidence>
<name>A0A4R2FJV4_9GAMM</name>
<dbReference type="InterPro" id="IPR046952">
    <property type="entry name" value="GSHR/TRXR-like"/>
</dbReference>
<dbReference type="GO" id="GO:0050660">
    <property type="term" value="F:flavin adenine dinucleotide binding"/>
    <property type="evidence" value="ECO:0007669"/>
    <property type="project" value="InterPro"/>
</dbReference>
<dbReference type="InterPro" id="IPR006322">
    <property type="entry name" value="Glutathione_Rdtase_euk/bac"/>
</dbReference>
<feature type="binding site" evidence="16">
    <location>
        <position position="303"/>
    </location>
    <ligand>
        <name>FAD</name>
        <dbReference type="ChEBI" id="CHEBI:57692"/>
    </ligand>
</feature>
<evidence type="ECO:0000256" key="18">
    <source>
        <dbReference type="RuleBase" id="RU003691"/>
    </source>
</evidence>
<feature type="active site" description="Proton acceptor" evidence="15">
    <location>
        <position position="440"/>
    </location>
</feature>
<dbReference type="Proteomes" id="UP000294832">
    <property type="component" value="Unassembled WGS sequence"/>
</dbReference>
<evidence type="ECO:0000259" key="20">
    <source>
        <dbReference type="Pfam" id="PF07992"/>
    </source>
</evidence>
<keyword evidence="11" id="KW-1015">Disulfide bond</keyword>
<evidence type="ECO:0000313" key="22">
    <source>
        <dbReference type="Proteomes" id="UP000294832"/>
    </source>
</evidence>
<dbReference type="GO" id="GO:0004362">
    <property type="term" value="F:glutathione-disulfide reductase (NADPH) activity"/>
    <property type="evidence" value="ECO:0007669"/>
    <property type="project" value="UniProtKB-EC"/>
</dbReference>
<keyword evidence="16" id="KW-0547">Nucleotide-binding</keyword>
<dbReference type="Pfam" id="PF07992">
    <property type="entry name" value="Pyr_redox_2"/>
    <property type="match status" value="1"/>
</dbReference>
<dbReference type="Gene3D" id="3.30.390.30">
    <property type="match status" value="1"/>
</dbReference>
<evidence type="ECO:0000256" key="9">
    <source>
        <dbReference type="ARBA" id="ARBA00022857"/>
    </source>
</evidence>
<keyword evidence="7 18" id="KW-0285">Flavoprotein</keyword>
<dbReference type="FunFam" id="3.30.390.30:FF:000003">
    <property type="entry name" value="Glutathione reductase"/>
    <property type="match status" value="1"/>
</dbReference>
<comment type="cofactor">
    <cofactor evidence="16">
        <name>FAD</name>
        <dbReference type="ChEBI" id="CHEBI:57692"/>
    </cofactor>
    <text evidence="16">Binds 1 FAD per subunit.</text>
</comment>
<accession>A0A4R2FJV4</accession>
<keyword evidence="10 18" id="KW-0560">Oxidoreductase</keyword>
<keyword evidence="9" id="KW-0521">NADP</keyword>
<keyword evidence="22" id="KW-1185">Reference proteome</keyword>
<evidence type="ECO:0000256" key="7">
    <source>
        <dbReference type="ARBA" id="ARBA00022630"/>
    </source>
</evidence>
<dbReference type="PRINTS" id="PR00411">
    <property type="entry name" value="PNDRDTASEI"/>
</dbReference>
<comment type="similarity">
    <text evidence="2 18">Belongs to the class-I pyridine nucleotide-disulfide oxidoreductase family.</text>
</comment>
<keyword evidence="12 18" id="KW-0676">Redox-active center</keyword>
<evidence type="ECO:0000256" key="5">
    <source>
        <dbReference type="ARBA" id="ARBA00017111"/>
    </source>
</evidence>
<dbReference type="InterPro" id="IPR012999">
    <property type="entry name" value="Pyr_OxRdtase_I_AS"/>
</dbReference>
<evidence type="ECO:0000256" key="10">
    <source>
        <dbReference type="ARBA" id="ARBA00023002"/>
    </source>
</evidence>
<dbReference type="PIRSF" id="PIRSF000350">
    <property type="entry name" value="Mercury_reductase_MerA"/>
    <property type="match status" value="1"/>
</dbReference>
<protein>
    <recommendedName>
        <fullName evidence="5">Glutathione reductase</fullName>
        <ecNumber evidence="4">1.8.1.7</ecNumber>
    </recommendedName>
</protein>
<dbReference type="PROSITE" id="PS00076">
    <property type="entry name" value="PYRIDINE_REDOX_1"/>
    <property type="match status" value="1"/>
</dbReference>
<evidence type="ECO:0000256" key="16">
    <source>
        <dbReference type="PIRSR" id="PIRSR000350-3"/>
    </source>
</evidence>
<comment type="subcellular location">
    <subcellularLocation>
        <location evidence="1">Cytoplasm</location>
    </subcellularLocation>
</comment>
<dbReference type="GO" id="GO:0005829">
    <property type="term" value="C:cytosol"/>
    <property type="evidence" value="ECO:0007669"/>
    <property type="project" value="TreeGrafter"/>
</dbReference>
<evidence type="ECO:0000256" key="1">
    <source>
        <dbReference type="ARBA" id="ARBA00004496"/>
    </source>
</evidence>
<evidence type="ECO:0000259" key="19">
    <source>
        <dbReference type="Pfam" id="PF02852"/>
    </source>
</evidence>
<sequence length="452" mass="48770">MTQHFDYICLGAGSGGIASANRAAMRGAKVLLIEAKQLGGTCVNVGCVPKKVMWYGAHIAEAMKLYAADYGFDVSIKHFDWNTLVQSREAYIDRIHGSYERGLASNKVTLVQGYGKFVDNHTIEVNGELYSADHILIATGGQPTIPEIPGAEYGIDSDGFFALRQQPKRVAVVGAGYIAVEIAGVLHALGSDTHLFVRKHAPLRNFDPMLYETLMEAMAADGPTLHTESIPKSITKNSDDSLTLSLENGEQYQVDCLIWAIGRHPNTANLGLEHTVVERDAHGYIITDGWQNTSAKGIYCVGDIMAGGVELTPVAVKAGRLLSERLFGAMPQAKMDYENIPTVVFSHPPIGTMGLSEPDAKARFGEDNVKVYTSSFTAMYTAVTSHRQPCKMKLVCVGPEQKVVGIHGIGFGMDEILQGFGVAIKMGATKADFDAVVAIHPTGGEEFVTMRG</sequence>
<dbReference type="EC" id="1.8.1.7" evidence="4"/>
<evidence type="ECO:0000256" key="3">
    <source>
        <dbReference type="ARBA" id="ARBA00011738"/>
    </source>
</evidence>
<dbReference type="InterPro" id="IPR023753">
    <property type="entry name" value="FAD/NAD-binding_dom"/>
</dbReference>
<proteinExistence type="inferred from homology"/>
<evidence type="ECO:0000256" key="11">
    <source>
        <dbReference type="ARBA" id="ARBA00023157"/>
    </source>
</evidence>
<comment type="subunit">
    <text evidence="3">Homodimer.</text>
</comment>
<dbReference type="PANTHER" id="PTHR42737:SF2">
    <property type="entry name" value="GLUTATHIONE REDUCTASE"/>
    <property type="match status" value="1"/>
</dbReference>
<comment type="function">
    <text evidence="14">Catalyzes the reduction of glutathione disulfide (GSSG) to reduced glutathione (GSH). Constitutes the major mechanism to maintain a high GSH:GSSG ratio in the cytosol.</text>
</comment>
<dbReference type="SUPFAM" id="SSF55424">
    <property type="entry name" value="FAD/NAD-linked reductases, dimerisation (C-terminal) domain"/>
    <property type="match status" value="1"/>
</dbReference>
<keyword evidence="16" id="KW-0520">NAD</keyword>
<feature type="domain" description="FAD/NAD(P)-binding" evidence="20">
    <location>
        <begin position="6"/>
        <end position="319"/>
    </location>
</feature>
<dbReference type="Pfam" id="PF02852">
    <property type="entry name" value="Pyr_redox_dim"/>
    <property type="match status" value="1"/>
</dbReference>
<dbReference type="NCBIfam" id="NF004776">
    <property type="entry name" value="PRK06116.1"/>
    <property type="match status" value="1"/>
</dbReference>
<dbReference type="PRINTS" id="PR00368">
    <property type="entry name" value="FADPNR"/>
</dbReference>
<dbReference type="RefSeq" id="WP_133038259.1">
    <property type="nucleotide sequence ID" value="NZ_SLWF01000005.1"/>
</dbReference>
<dbReference type="AlphaFoldDB" id="A0A4R2FJV4"/>
<dbReference type="GO" id="GO:0006749">
    <property type="term" value="P:glutathione metabolic process"/>
    <property type="evidence" value="ECO:0007669"/>
    <property type="project" value="InterPro"/>
</dbReference>
<dbReference type="InterPro" id="IPR001100">
    <property type="entry name" value="Pyr_nuc-diS_OxRdtase"/>
</dbReference>
<feature type="binding site" evidence="16">
    <location>
        <position position="262"/>
    </location>
    <ligand>
        <name>NAD(+)</name>
        <dbReference type="ChEBI" id="CHEBI:57540"/>
    </ligand>
</feature>
<dbReference type="InterPro" id="IPR004099">
    <property type="entry name" value="Pyr_nucl-diS_OxRdtase_dimer"/>
</dbReference>
<dbReference type="FunFam" id="3.50.50.60:FF:000030">
    <property type="entry name" value="Glutathione reductase"/>
    <property type="match status" value="1"/>
</dbReference>
<dbReference type="OrthoDB" id="9800167at2"/>
<organism evidence="21 22">
    <name type="scientific">Shewanella fodinae</name>
    <dbReference type="NCBI Taxonomy" id="552357"/>
    <lineage>
        <taxon>Bacteria</taxon>
        <taxon>Pseudomonadati</taxon>
        <taxon>Pseudomonadota</taxon>
        <taxon>Gammaproteobacteria</taxon>
        <taxon>Alteromonadales</taxon>
        <taxon>Shewanellaceae</taxon>
        <taxon>Shewanella</taxon>
    </lineage>
</organism>
<evidence type="ECO:0000256" key="17">
    <source>
        <dbReference type="PIRSR" id="PIRSR000350-4"/>
    </source>
</evidence>
<evidence type="ECO:0000256" key="4">
    <source>
        <dbReference type="ARBA" id="ARBA00012607"/>
    </source>
</evidence>
<dbReference type="GO" id="GO:0034599">
    <property type="term" value="P:cellular response to oxidative stress"/>
    <property type="evidence" value="ECO:0007669"/>
    <property type="project" value="TreeGrafter"/>
</dbReference>
<evidence type="ECO:0000256" key="13">
    <source>
        <dbReference type="ARBA" id="ARBA00049142"/>
    </source>
</evidence>
<feature type="binding site" evidence="16">
    <location>
        <position position="115"/>
    </location>
    <ligand>
        <name>FAD</name>
        <dbReference type="ChEBI" id="CHEBI:57692"/>
    </ligand>
</feature>
<dbReference type="GO" id="GO:0045454">
    <property type="term" value="P:cell redox homeostasis"/>
    <property type="evidence" value="ECO:0007669"/>
    <property type="project" value="InterPro"/>
</dbReference>
<keyword evidence="6" id="KW-0963">Cytoplasm</keyword>
<dbReference type="EMBL" id="SLWF01000005">
    <property type="protein sequence ID" value="TCN87087.1"/>
    <property type="molecule type" value="Genomic_DNA"/>
</dbReference>
<comment type="catalytic activity">
    <reaction evidence="13">
        <text>2 glutathione + NADP(+) = glutathione disulfide + NADPH + H(+)</text>
        <dbReference type="Rhea" id="RHEA:11740"/>
        <dbReference type="ChEBI" id="CHEBI:15378"/>
        <dbReference type="ChEBI" id="CHEBI:57783"/>
        <dbReference type="ChEBI" id="CHEBI:57925"/>
        <dbReference type="ChEBI" id="CHEBI:58297"/>
        <dbReference type="ChEBI" id="CHEBI:58349"/>
        <dbReference type="EC" id="1.8.1.7"/>
    </reaction>
</comment>
<feature type="domain" description="Pyridine nucleotide-disulphide oxidoreductase dimerisation" evidence="19">
    <location>
        <begin position="340"/>
        <end position="450"/>
    </location>
</feature>
<dbReference type="SUPFAM" id="SSF51905">
    <property type="entry name" value="FAD/NAD(P)-binding domain"/>
    <property type="match status" value="1"/>
</dbReference>
<evidence type="ECO:0000256" key="6">
    <source>
        <dbReference type="ARBA" id="ARBA00022490"/>
    </source>
</evidence>
<feature type="binding site" evidence="16">
    <location>
        <begin position="174"/>
        <end position="181"/>
    </location>
    <ligand>
        <name>NAD(+)</name>
        <dbReference type="ChEBI" id="CHEBI:57540"/>
    </ligand>
</feature>
<reference evidence="21 22" key="1">
    <citation type="submission" date="2019-03" db="EMBL/GenBank/DDBJ databases">
        <title>Freshwater and sediment microbial communities from various areas in North America, analyzing microbe dynamics in response to fracking.</title>
        <authorList>
            <person name="Lamendella R."/>
        </authorList>
    </citation>
    <scope>NUCLEOTIDE SEQUENCE [LARGE SCALE GENOMIC DNA]</scope>
    <source>
        <strain evidence="21 22">74A</strain>
    </source>
</reference>
<gene>
    <name evidence="21" type="ORF">EDC91_10589</name>
</gene>
<dbReference type="GO" id="GO:0050661">
    <property type="term" value="F:NADP binding"/>
    <property type="evidence" value="ECO:0007669"/>
    <property type="project" value="InterPro"/>
</dbReference>
<dbReference type="Gene3D" id="3.50.50.60">
    <property type="entry name" value="FAD/NAD(P)-binding domain"/>
    <property type="match status" value="2"/>
</dbReference>
<keyword evidence="8 16" id="KW-0274">FAD</keyword>
<dbReference type="InterPro" id="IPR036188">
    <property type="entry name" value="FAD/NAD-bd_sf"/>
</dbReference>
<dbReference type="InterPro" id="IPR016156">
    <property type="entry name" value="FAD/NAD-linked_Rdtase_dimer_sf"/>
</dbReference>
<evidence type="ECO:0000256" key="14">
    <source>
        <dbReference type="ARBA" id="ARBA00056905"/>
    </source>
</evidence>
<comment type="caution">
    <text evidence="21">The sequence shown here is derived from an EMBL/GenBank/DDBJ whole genome shotgun (WGS) entry which is preliminary data.</text>
</comment>
<feature type="binding site" evidence="16">
    <location>
        <position position="51"/>
    </location>
    <ligand>
        <name>FAD</name>
        <dbReference type="ChEBI" id="CHEBI:57692"/>
    </ligand>
</feature>
<evidence type="ECO:0000256" key="12">
    <source>
        <dbReference type="ARBA" id="ARBA00023284"/>
    </source>
</evidence>